<name>A0A839QEL6_MYCIR</name>
<accession>A0A839QEL6</accession>
<proteinExistence type="predicted"/>
<evidence type="ECO:0000313" key="1">
    <source>
        <dbReference type="EMBL" id="MBB2991692.1"/>
    </source>
</evidence>
<dbReference type="AlphaFoldDB" id="A0A839QEL6"/>
<dbReference type="EMBL" id="JACHVU010000006">
    <property type="protein sequence ID" value="MBB2991692.1"/>
    <property type="molecule type" value="Genomic_DNA"/>
</dbReference>
<sequence length="62" mass="6742">MVVMVVIGLVLTIPMPEQHPDGALKVPCPTSDVYISLDDPLFDENDLETSLFRACARAGDPK</sequence>
<reference evidence="1 2" key="1">
    <citation type="submission" date="2020-08" db="EMBL/GenBank/DDBJ databases">
        <title>The Agave Microbiome: Exploring the role of microbial communities in plant adaptations to desert environments.</title>
        <authorList>
            <person name="Partida-Martinez L.P."/>
        </authorList>
    </citation>
    <scope>NUCLEOTIDE SEQUENCE [LARGE SCALE GENOMIC DNA]</scope>
    <source>
        <strain evidence="1 2">AT2.18</strain>
    </source>
</reference>
<dbReference type="Proteomes" id="UP000550501">
    <property type="component" value="Unassembled WGS sequence"/>
</dbReference>
<organism evidence="1 2">
    <name type="scientific">Mycolicibacterium iranicum</name>
    <name type="common">Mycobacterium iranicum</name>
    <dbReference type="NCBI Taxonomy" id="912594"/>
    <lineage>
        <taxon>Bacteria</taxon>
        <taxon>Bacillati</taxon>
        <taxon>Actinomycetota</taxon>
        <taxon>Actinomycetes</taxon>
        <taxon>Mycobacteriales</taxon>
        <taxon>Mycobacteriaceae</taxon>
        <taxon>Mycolicibacterium</taxon>
    </lineage>
</organism>
<evidence type="ECO:0000313" key="2">
    <source>
        <dbReference type="Proteomes" id="UP000550501"/>
    </source>
</evidence>
<keyword evidence="2" id="KW-1185">Reference proteome</keyword>
<dbReference type="RefSeq" id="WP_183469624.1">
    <property type="nucleotide sequence ID" value="NZ_JACHVU010000006.1"/>
</dbReference>
<protein>
    <submittedName>
        <fullName evidence="1">Uncharacterized protein</fullName>
    </submittedName>
</protein>
<gene>
    <name evidence="1" type="ORF">FHR72_003177</name>
</gene>
<comment type="caution">
    <text evidence="1">The sequence shown here is derived from an EMBL/GenBank/DDBJ whole genome shotgun (WGS) entry which is preliminary data.</text>
</comment>